<dbReference type="Pfam" id="PF04525">
    <property type="entry name" value="LOR"/>
    <property type="match status" value="1"/>
</dbReference>
<reference evidence="2" key="1">
    <citation type="submission" date="2023-03" db="EMBL/GenBank/DDBJ databases">
        <authorList>
            <person name="Julca I."/>
        </authorList>
    </citation>
    <scope>NUCLEOTIDE SEQUENCE</scope>
</reference>
<gene>
    <name evidence="2" type="ORF">OLC1_LOCUS10556</name>
</gene>
<keyword evidence="3" id="KW-1185">Reference proteome</keyword>
<name>A0AAV1CZE3_OLDCO</name>
<protein>
    <submittedName>
        <fullName evidence="2">OLC1v1038002C1</fullName>
    </submittedName>
</protein>
<dbReference type="Proteomes" id="UP001161247">
    <property type="component" value="Chromosome 3"/>
</dbReference>
<dbReference type="EMBL" id="OX459120">
    <property type="protein sequence ID" value="CAI9100822.1"/>
    <property type="molecule type" value="Genomic_DNA"/>
</dbReference>
<dbReference type="PANTHER" id="PTHR31087">
    <property type="match status" value="1"/>
</dbReference>
<evidence type="ECO:0000313" key="3">
    <source>
        <dbReference type="Proteomes" id="UP001161247"/>
    </source>
</evidence>
<dbReference type="InterPro" id="IPR025659">
    <property type="entry name" value="Tubby-like_C"/>
</dbReference>
<proteinExistence type="inferred from homology"/>
<sequence length="266" mass="29140">METVVNNSRGSPAAAAAAGEAAIVDERFCFEEETHLTVHKTSVFVPGASDGFIVYNPAGEIIFRVDSYGPDSASKDELVLMDSTGKSLVTLLRKKPSLHQRWEGFLGENHDQEPIFSIFKSSIIGQFNVVAVVHGHDSEKEYHVEGSFVQRCCSIVYDGQAAASHNNSESSSTSSKEIVAEIKRKVDPDRNIMLGKDVFLLCLKPSVDAAFMMALLLILDRISGSDSDMNDSFSSQFVGDADELGIRTRHGNCSLYSLLRRTGILW</sequence>
<dbReference type="InterPro" id="IPR038595">
    <property type="entry name" value="LOR_sf"/>
</dbReference>
<organism evidence="2 3">
    <name type="scientific">Oldenlandia corymbosa var. corymbosa</name>
    <dbReference type="NCBI Taxonomy" id="529605"/>
    <lineage>
        <taxon>Eukaryota</taxon>
        <taxon>Viridiplantae</taxon>
        <taxon>Streptophyta</taxon>
        <taxon>Embryophyta</taxon>
        <taxon>Tracheophyta</taxon>
        <taxon>Spermatophyta</taxon>
        <taxon>Magnoliopsida</taxon>
        <taxon>eudicotyledons</taxon>
        <taxon>Gunneridae</taxon>
        <taxon>Pentapetalae</taxon>
        <taxon>asterids</taxon>
        <taxon>lamiids</taxon>
        <taxon>Gentianales</taxon>
        <taxon>Rubiaceae</taxon>
        <taxon>Rubioideae</taxon>
        <taxon>Spermacoceae</taxon>
        <taxon>Hedyotis-Oldenlandia complex</taxon>
        <taxon>Oldenlandia</taxon>
    </lineage>
</organism>
<evidence type="ECO:0000256" key="1">
    <source>
        <dbReference type="ARBA" id="ARBA00005437"/>
    </source>
</evidence>
<comment type="similarity">
    <text evidence="1">Belongs to the LOR family.</text>
</comment>
<dbReference type="AlphaFoldDB" id="A0AAV1CZE3"/>
<dbReference type="SUPFAM" id="SSF54518">
    <property type="entry name" value="Tubby C-terminal domain-like"/>
    <property type="match status" value="1"/>
</dbReference>
<accession>A0AAV1CZE3</accession>
<dbReference type="PANTHER" id="PTHR31087:SF89">
    <property type="entry name" value="PROTEIN LURP-ONE-RELATED 5-LIKE"/>
    <property type="match status" value="1"/>
</dbReference>
<dbReference type="InterPro" id="IPR007612">
    <property type="entry name" value="LOR"/>
</dbReference>
<evidence type="ECO:0000313" key="2">
    <source>
        <dbReference type="EMBL" id="CAI9100822.1"/>
    </source>
</evidence>
<dbReference type="Gene3D" id="2.40.160.200">
    <property type="entry name" value="LURP1-related"/>
    <property type="match status" value="1"/>
</dbReference>